<dbReference type="PANTHER" id="PTHR48461">
    <property type="entry name" value="MULTICOPPER OXIDASE LPR1-LIKE"/>
    <property type="match status" value="1"/>
</dbReference>
<evidence type="ECO:0000256" key="6">
    <source>
        <dbReference type="ARBA" id="ARBA00022824"/>
    </source>
</evidence>
<dbReference type="InterPro" id="IPR001117">
    <property type="entry name" value="Cu-oxidase_2nd"/>
</dbReference>
<comment type="subcellular location">
    <subcellularLocation>
        <location evidence="2">Endoplasmic reticulum membrane</location>
        <topology evidence="2">Peripheral membrane protein</topology>
    </subcellularLocation>
</comment>
<protein>
    <recommendedName>
        <fullName evidence="18">Plastocyanin-like domain-containing protein</fullName>
    </recommendedName>
</protein>
<evidence type="ECO:0000256" key="9">
    <source>
        <dbReference type="ARBA" id="ARBA00023136"/>
    </source>
</evidence>
<dbReference type="EnsemblPlants" id="LPERR01G01640.1">
    <property type="protein sequence ID" value="LPERR01G01640.1"/>
    <property type="gene ID" value="LPERR01G01640"/>
</dbReference>
<accession>A0A0D9UWB3</accession>
<feature type="chain" id="PRO_5002346769" description="Plastocyanin-like domain-containing protein" evidence="13">
    <location>
        <begin position="22"/>
        <end position="643"/>
    </location>
</feature>
<reference evidence="16 17" key="1">
    <citation type="submission" date="2012-08" db="EMBL/GenBank/DDBJ databases">
        <title>Oryza genome evolution.</title>
        <authorList>
            <person name="Wing R.A."/>
        </authorList>
    </citation>
    <scope>NUCLEOTIDE SEQUENCE</scope>
</reference>
<dbReference type="PROSITE" id="PS00080">
    <property type="entry name" value="MULTICOPPER_OXIDASE2"/>
    <property type="match status" value="1"/>
</dbReference>
<dbReference type="GO" id="GO:0016491">
    <property type="term" value="F:oxidoreductase activity"/>
    <property type="evidence" value="ECO:0007669"/>
    <property type="project" value="UniProtKB-KW"/>
</dbReference>
<dbReference type="GO" id="GO:0005789">
    <property type="term" value="C:endoplasmic reticulum membrane"/>
    <property type="evidence" value="ECO:0007669"/>
    <property type="project" value="UniProtKB-SubCell"/>
</dbReference>
<evidence type="ECO:0000256" key="8">
    <source>
        <dbReference type="ARBA" id="ARBA00023008"/>
    </source>
</evidence>
<keyword evidence="9" id="KW-0472">Membrane</keyword>
<dbReference type="InterPro" id="IPR011706">
    <property type="entry name" value="Cu-oxidase_C"/>
</dbReference>
<comment type="cofactor">
    <cofactor evidence="1">
        <name>Cu cation</name>
        <dbReference type="ChEBI" id="CHEBI:23378"/>
    </cofactor>
</comment>
<keyword evidence="6" id="KW-0256">Endoplasmic reticulum</keyword>
<feature type="signal peptide" evidence="13">
    <location>
        <begin position="1"/>
        <end position="21"/>
    </location>
</feature>
<evidence type="ECO:0000256" key="1">
    <source>
        <dbReference type="ARBA" id="ARBA00001935"/>
    </source>
</evidence>
<evidence type="ECO:0000313" key="17">
    <source>
        <dbReference type="Proteomes" id="UP000032180"/>
    </source>
</evidence>
<feature type="domain" description="Plastocyanin-like" evidence="14">
    <location>
        <begin position="331"/>
        <end position="401"/>
    </location>
</feature>
<dbReference type="InterPro" id="IPR002355">
    <property type="entry name" value="Cu_oxidase_Cu_BS"/>
</dbReference>
<keyword evidence="10" id="KW-0325">Glycoprotein</keyword>
<keyword evidence="5 13" id="KW-0732">Signal</keyword>
<evidence type="ECO:0000256" key="11">
    <source>
        <dbReference type="ARBA" id="ARBA00037077"/>
    </source>
</evidence>
<evidence type="ECO:0000259" key="15">
    <source>
        <dbReference type="Pfam" id="PF07731"/>
    </source>
</evidence>
<dbReference type="Pfam" id="PF07731">
    <property type="entry name" value="Cu-oxidase_2"/>
    <property type="match status" value="1"/>
</dbReference>
<dbReference type="Gramene" id="LPERR01G01640.1">
    <property type="protein sequence ID" value="LPERR01G01640.1"/>
    <property type="gene ID" value="LPERR01G01640"/>
</dbReference>
<dbReference type="InterPro" id="IPR052152">
    <property type="entry name" value="LPR1/LPR2"/>
</dbReference>
<dbReference type="HOGENOM" id="CLU_009100_4_0_1"/>
<feature type="region of interest" description="Disordered" evidence="12">
    <location>
        <begin position="67"/>
        <end position="86"/>
    </location>
</feature>
<dbReference type="SUPFAM" id="SSF49503">
    <property type="entry name" value="Cupredoxins"/>
    <property type="match status" value="3"/>
</dbReference>
<evidence type="ECO:0000256" key="10">
    <source>
        <dbReference type="ARBA" id="ARBA00023180"/>
    </source>
</evidence>
<evidence type="ECO:0000256" key="4">
    <source>
        <dbReference type="ARBA" id="ARBA00022723"/>
    </source>
</evidence>
<dbReference type="GO" id="GO:0005507">
    <property type="term" value="F:copper ion binding"/>
    <property type="evidence" value="ECO:0007669"/>
    <property type="project" value="InterPro"/>
</dbReference>
<keyword evidence="17" id="KW-1185">Reference proteome</keyword>
<feature type="domain" description="Plastocyanin-like" evidence="15">
    <location>
        <begin position="497"/>
        <end position="639"/>
    </location>
</feature>
<evidence type="ECO:0000256" key="5">
    <source>
        <dbReference type="ARBA" id="ARBA00022729"/>
    </source>
</evidence>
<evidence type="ECO:0000256" key="3">
    <source>
        <dbReference type="ARBA" id="ARBA00010609"/>
    </source>
</evidence>
<dbReference type="InterPro" id="IPR008972">
    <property type="entry name" value="Cupredoxin"/>
</dbReference>
<sequence>MGPRIQQLAAVLLAAVVVVAAAREEPRKNYGLDHSIEAVMSILNCKSDALIPSYICSVISKSRWGWGSDDPNDDQTPPESSPAAPRPVRSAINLTKYVDALPQMAKIRGYGIWHGRPVPIQLTIGMYQTTWQFHRDMPPTPVFAYGQTPETATFPGPTIVARHNVPLYIKWENHLPDTHILPWDPTVPTAIPKNGGVPTVVHLHGGAHPPQSDGSAFAWFTRDFRETGPNWTQQVYSYPNVQAPGNLWYHDHALGLTRASLLAGLLAAYVIERPELETPMNLPCDAHDLHLIIADRKFYANGSIFMNTTGDVPSVHPEWQPEYFGEVITVNGKAWPFLAVHRRLYRLRILNASNARYLNITLSNGLPFHVVASDSSYLFVPVTVTNLVLSPAEIFDVVVDFSLSTTPEIEMLNSAPYPFPGGNNTDPNLDGKVMKFVIIPYGQDDDDDMPADTSSVPKHGVPYASVDSVPPPVASRYIVLYENLTKPDNLSTRLYINGLRLEDPPTEKPRTGTTEIWYVINLTGDNHPLHIHLGTLQAIKMQQLVDPNDTFKNCMLMLNDTGRCNLSNYVTGPTTPVPDEEKTWKNVVKIPPGYVTTVVVAFLLVDTNQPYPFDATAQPGYVYHCHILDHEDNAMIRPLILVP</sequence>
<evidence type="ECO:0000313" key="16">
    <source>
        <dbReference type="EnsemblPlants" id="LPERR01G01640.1"/>
    </source>
</evidence>
<dbReference type="eggNOG" id="ENOG502QR4X">
    <property type="taxonomic scope" value="Eukaryota"/>
</dbReference>
<dbReference type="PANTHER" id="PTHR48461:SF1">
    <property type="entry name" value="MULTICOPPER OXIDASE LPR1-LIKE"/>
    <property type="match status" value="1"/>
</dbReference>
<dbReference type="STRING" id="77586.A0A0D9UWB3"/>
<dbReference type="GO" id="GO:0016036">
    <property type="term" value="P:cellular response to phosphate starvation"/>
    <property type="evidence" value="ECO:0007669"/>
    <property type="project" value="InterPro"/>
</dbReference>
<reference evidence="16" key="3">
    <citation type="submission" date="2015-04" db="UniProtKB">
        <authorList>
            <consortium name="EnsemblPlants"/>
        </authorList>
    </citation>
    <scope>IDENTIFICATION</scope>
</reference>
<organism evidence="16 17">
    <name type="scientific">Leersia perrieri</name>
    <dbReference type="NCBI Taxonomy" id="77586"/>
    <lineage>
        <taxon>Eukaryota</taxon>
        <taxon>Viridiplantae</taxon>
        <taxon>Streptophyta</taxon>
        <taxon>Embryophyta</taxon>
        <taxon>Tracheophyta</taxon>
        <taxon>Spermatophyta</taxon>
        <taxon>Magnoliopsida</taxon>
        <taxon>Liliopsida</taxon>
        <taxon>Poales</taxon>
        <taxon>Poaceae</taxon>
        <taxon>BOP clade</taxon>
        <taxon>Oryzoideae</taxon>
        <taxon>Oryzeae</taxon>
        <taxon>Oryzinae</taxon>
        <taxon>Leersia</taxon>
    </lineage>
</organism>
<evidence type="ECO:0000256" key="2">
    <source>
        <dbReference type="ARBA" id="ARBA00004406"/>
    </source>
</evidence>
<evidence type="ECO:0000256" key="7">
    <source>
        <dbReference type="ARBA" id="ARBA00023002"/>
    </source>
</evidence>
<dbReference type="Gene3D" id="2.60.40.420">
    <property type="entry name" value="Cupredoxins - blue copper proteins"/>
    <property type="match status" value="3"/>
</dbReference>
<evidence type="ECO:0000256" key="12">
    <source>
        <dbReference type="SAM" id="MobiDB-lite"/>
    </source>
</evidence>
<dbReference type="AlphaFoldDB" id="A0A0D9UWB3"/>
<name>A0A0D9UWB3_9ORYZ</name>
<dbReference type="Pfam" id="PF00394">
    <property type="entry name" value="Cu-oxidase"/>
    <property type="match status" value="1"/>
</dbReference>
<dbReference type="CDD" id="cd13868">
    <property type="entry name" value="CuRO_2_CotA_like"/>
    <property type="match status" value="1"/>
</dbReference>
<keyword evidence="4" id="KW-0479">Metal-binding</keyword>
<evidence type="ECO:0000259" key="14">
    <source>
        <dbReference type="Pfam" id="PF00394"/>
    </source>
</evidence>
<keyword evidence="7" id="KW-0560">Oxidoreductase</keyword>
<proteinExistence type="inferred from homology"/>
<evidence type="ECO:0000256" key="13">
    <source>
        <dbReference type="SAM" id="SignalP"/>
    </source>
</evidence>
<evidence type="ECO:0008006" key="18">
    <source>
        <dbReference type="Google" id="ProtNLM"/>
    </source>
</evidence>
<comment type="similarity">
    <text evidence="3">Belongs to the multicopper oxidase family.</text>
</comment>
<dbReference type="Proteomes" id="UP000032180">
    <property type="component" value="Chromosome 1"/>
</dbReference>
<reference evidence="17" key="2">
    <citation type="submission" date="2013-12" db="EMBL/GenBank/DDBJ databases">
        <authorList>
            <person name="Yu Y."/>
            <person name="Lee S."/>
            <person name="de Baynast K."/>
            <person name="Wissotski M."/>
            <person name="Liu L."/>
            <person name="Talag J."/>
            <person name="Goicoechea J."/>
            <person name="Angelova A."/>
            <person name="Jetty R."/>
            <person name="Kudrna D."/>
            <person name="Golser W."/>
            <person name="Rivera L."/>
            <person name="Zhang J."/>
            <person name="Wing R."/>
        </authorList>
    </citation>
    <scope>NUCLEOTIDE SEQUENCE</scope>
</reference>
<dbReference type="CDD" id="cd13844">
    <property type="entry name" value="CuRO_1_BOD_CotA_like"/>
    <property type="match status" value="1"/>
</dbReference>
<comment type="function">
    <text evidence="11">Multicopper oxidase that may play a role in the maintenance of inorganic phosphate homeostasis.</text>
</comment>
<keyword evidence="8" id="KW-0186">Copper</keyword>